<evidence type="ECO:0000313" key="2">
    <source>
        <dbReference type="Proteomes" id="UP000007266"/>
    </source>
</evidence>
<dbReference type="AlphaFoldDB" id="A0A139WLN8"/>
<organism evidence="1 2">
    <name type="scientific">Tribolium castaneum</name>
    <name type="common">Red flour beetle</name>
    <dbReference type="NCBI Taxonomy" id="7070"/>
    <lineage>
        <taxon>Eukaryota</taxon>
        <taxon>Metazoa</taxon>
        <taxon>Ecdysozoa</taxon>
        <taxon>Arthropoda</taxon>
        <taxon>Hexapoda</taxon>
        <taxon>Insecta</taxon>
        <taxon>Pterygota</taxon>
        <taxon>Neoptera</taxon>
        <taxon>Endopterygota</taxon>
        <taxon>Coleoptera</taxon>
        <taxon>Polyphaga</taxon>
        <taxon>Cucujiformia</taxon>
        <taxon>Tenebrionidae</taxon>
        <taxon>Tenebrionidae incertae sedis</taxon>
        <taxon>Tribolium</taxon>
    </lineage>
</organism>
<reference evidence="1 2" key="1">
    <citation type="journal article" date="2008" name="Nature">
        <title>The genome of the model beetle and pest Tribolium castaneum.</title>
        <authorList>
            <consortium name="Tribolium Genome Sequencing Consortium"/>
            <person name="Richards S."/>
            <person name="Gibbs R.A."/>
            <person name="Weinstock G.M."/>
            <person name="Brown S.J."/>
            <person name="Denell R."/>
            <person name="Beeman R.W."/>
            <person name="Gibbs R."/>
            <person name="Beeman R.W."/>
            <person name="Brown S.J."/>
            <person name="Bucher G."/>
            <person name="Friedrich M."/>
            <person name="Grimmelikhuijzen C.J."/>
            <person name="Klingler M."/>
            <person name="Lorenzen M."/>
            <person name="Richards S."/>
            <person name="Roth S."/>
            <person name="Schroder R."/>
            <person name="Tautz D."/>
            <person name="Zdobnov E.M."/>
            <person name="Muzny D."/>
            <person name="Gibbs R.A."/>
            <person name="Weinstock G.M."/>
            <person name="Attaway T."/>
            <person name="Bell S."/>
            <person name="Buhay C.J."/>
            <person name="Chandrabose M.N."/>
            <person name="Chavez D."/>
            <person name="Clerk-Blankenburg K.P."/>
            <person name="Cree A."/>
            <person name="Dao M."/>
            <person name="Davis C."/>
            <person name="Chacko J."/>
            <person name="Dinh H."/>
            <person name="Dugan-Rocha S."/>
            <person name="Fowler G."/>
            <person name="Garner T.T."/>
            <person name="Garnes J."/>
            <person name="Gnirke A."/>
            <person name="Hawes A."/>
            <person name="Hernandez J."/>
            <person name="Hines S."/>
            <person name="Holder M."/>
            <person name="Hume J."/>
            <person name="Jhangiani S.N."/>
            <person name="Joshi V."/>
            <person name="Khan Z.M."/>
            <person name="Jackson L."/>
            <person name="Kovar C."/>
            <person name="Kowis A."/>
            <person name="Lee S."/>
            <person name="Lewis L.R."/>
            <person name="Margolis J."/>
            <person name="Morgan M."/>
            <person name="Nazareth L.V."/>
            <person name="Nguyen N."/>
            <person name="Okwuonu G."/>
            <person name="Parker D."/>
            <person name="Richards S."/>
            <person name="Ruiz S.J."/>
            <person name="Santibanez J."/>
            <person name="Savard J."/>
            <person name="Scherer S.E."/>
            <person name="Schneider B."/>
            <person name="Sodergren E."/>
            <person name="Tautz D."/>
            <person name="Vattahil S."/>
            <person name="Villasana D."/>
            <person name="White C.S."/>
            <person name="Wright R."/>
            <person name="Park Y."/>
            <person name="Beeman R.W."/>
            <person name="Lord J."/>
            <person name="Oppert B."/>
            <person name="Lorenzen M."/>
            <person name="Brown S."/>
            <person name="Wang L."/>
            <person name="Savard J."/>
            <person name="Tautz D."/>
            <person name="Richards S."/>
            <person name="Weinstock G."/>
            <person name="Gibbs R.A."/>
            <person name="Liu Y."/>
            <person name="Worley K."/>
            <person name="Weinstock G."/>
            <person name="Elsik C.G."/>
            <person name="Reese J.T."/>
            <person name="Elhaik E."/>
            <person name="Landan G."/>
            <person name="Graur D."/>
            <person name="Arensburger P."/>
            <person name="Atkinson P."/>
            <person name="Beeman R.W."/>
            <person name="Beidler J."/>
            <person name="Brown S.J."/>
            <person name="Demuth J.P."/>
            <person name="Drury D.W."/>
            <person name="Du Y.Z."/>
            <person name="Fujiwara H."/>
            <person name="Lorenzen M."/>
            <person name="Maselli V."/>
            <person name="Osanai M."/>
            <person name="Park Y."/>
            <person name="Robertson H.M."/>
            <person name="Tu Z."/>
            <person name="Wang J.J."/>
            <person name="Wang S."/>
            <person name="Richards S."/>
            <person name="Song H."/>
            <person name="Zhang L."/>
            <person name="Sodergren E."/>
            <person name="Werner D."/>
            <person name="Stanke M."/>
            <person name="Morgenstern B."/>
            <person name="Solovyev V."/>
            <person name="Kosarev P."/>
            <person name="Brown G."/>
            <person name="Chen H.C."/>
            <person name="Ermolaeva O."/>
            <person name="Hlavina W."/>
            <person name="Kapustin Y."/>
            <person name="Kiryutin B."/>
            <person name="Kitts P."/>
            <person name="Maglott D."/>
            <person name="Pruitt K."/>
            <person name="Sapojnikov V."/>
            <person name="Souvorov A."/>
            <person name="Mackey A.J."/>
            <person name="Waterhouse R.M."/>
            <person name="Wyder S."/>
            <person name="Zdobnov E.M."/>
            <person name="Zdobnov E.M."/>
            <person name="Wyder S."/>
            <person name="Kriventseva E.V."/>
            <person name="Kadowaki T."/>
            <person name="Bork P."/>
            <person name="Aranda M."/>
            <person name="Bao R."/>
            <person name="Beermann A."/>
            <person name="Berns N."/>
            <person name="Bolognesi R."/>
            <person name="Bonneton F."/>
            <person name="Bopp D."/>
            <person name="Brown S.J."/>
            <person name="Bucher G."/>
            <person name="Butts T."/>
            <person name="Chaumot A."/>
            <person name="Denell R.E."/>
            <person name="Ferrier D.E."/>
            <person name="Friedrich M."/>
            <person name="Gordon C.M."/>
            <person name="Jindra M."/>
            <person name="Klingler M."/>
            <person name="Lan Q."/>
            <person name="Lattorff H.M."/>
            <person name="Laudet V."/>
            <person name="von Levetsow C."/>
            <person name="Liu Z."/>
            <person name="Lutz R."/>
            <person name="Lynch J.A."/>
            <person name="da Fonseca R.N."/>
            <person name="Posnien N."/>
            <person name="Reuter R."/>
            <person name="Roth S."/>
            <person name="Savard J."/>
            <person name="Schinko J.B."/>
            <person name="Schmitt C."/>
            <person name="Schoppmeier M."/>
            <person name="Schroder R."/>
            <person name="Shippy T.D."/>
            <person name="Simonnet F."/>
            <person name="Marques-Souza H."/>
            <person name="Tautz D."/>
            <person name="Tomoyasu Y."/>
            <person name="Trauner J."/>
            <person name="Van der Zee M."/>
            <person name="Vervoort M."/>
            <person name="Wittkopp N."/>
            <person name="Wimmer E.A."/>
            <person name="Yang X."/>
            <person name="Jones A.K."/>
            <person name="Sattelle D.B."/>
            <person name="Ebert P.R."/>
            <person name="Nelson D."/>
            <person name="Scott J.G."/>
            <person name="Beeman R.W."/>
            <person name="Muthukrishnan S."/>
            <person name="Kramer K.J."/>
            <person name="Arakane Y."/>
            <person name="Beeman R.W."/>
            <person name="Zhu Q."/>
            <person name="Hogenkamp D."/>
            <person name="Dixit R."/>
            <person name="Oppert B."/>
            <person name="Jiang H."/>
            <person name="Zou Z."/>
            <person name="Marshall J."/>
            <person name="Elpidina E."/>
            <person name="Vinokurov K."/>
            <person name="Oppert C."/>
            <person name="Zou Z."/>
            <person name="Evans J."/>
            <person name="Lu Z."/>
            <person name="Zhao P."/>
            <person name="Sumathipala N."/>
            <person name="Altincicek B."/>
            <person name="Vilcinskas A."/>
            <person name="Williams M."/>
            <person name="Hultmark D."/>
            <person name="Hetru C."/>
            <person name="Jiang H."/>
            <person name="Grimmelikhuijzen C.J."/>
            <person name="Hauser F."/>
            <person name="Cazzamali G."/>
            <person name="Williamson M."/>
            <person name="Park Y."/>
            <person name="Li B."/>
            <person name="Tanaka Y."/>
            <person name="Predel R."/>
            <person name="Neupert S."/>
            <person name="Schachtner J."/>
            <person name="Verleyen P."/>
            <person name="Raible F."/>
            <person name="Bork P."/>
            <person name="Friedrich M."/>
            <person name="Walden K.K."/>
            <person name="Robertson H.M."/>
            <person name="Angeli S."/>
            <person name="Foret S."/>
            <person name="Bucher G."/>
            <person name="Schuetz S."/>
            <person name="Maleszka R."/>
            <person name="Wimmer E.A."/>
            <person name="Beeman R.W."/>
            <person name="Lorenzen M."/>
            <person name="Tomoyasu Y."/>
            <person name="Miller S.C."/>
            <person name="Grossmann D."/>
            <person name="Bucher G."/>
        </authorList>
    </citation>
    <scope>NUCLEOTIDE SEQUENCE [LARGE SCALE GENOMIC DNA]</scope>
    <source>
        <strain evidence="1 2">Georgia GA2</strain>
    </source>
</reference>
<sequence>MSKKKVITSSVTESEKIGGTIIEVTNVKILMDISKRN</sequence>
<dbReference type="EMBL" id="KQ971321">
    <property type="protein sequence ID" value="KYB28747.1"/>
    <property type="molecule type" value="Genomic_DNA"/>
</dbReference>
<proteinExistence type="predicted"/>
<evidence type="ECO:0000313" key="1">
    <source>
        <dbReference type="EMBL" id="KYB28747.1"/>
    </source>
</evidence>
<protein>
    <submittedName>
        <fullName evidence="1">Uncharacterized protein</fullName>
    </submittedName>
</protein>
<accession>A0A139WLN8</accession>
<dbReference type="InParanoid" id="A0A139WLN8"/>
<dbReference type="Proteomes" id="UP000007266">
    <property type="component" value="Linkage group 3"/>
</dbReference>
<keyword evidence="2" id="KW-1185">Reference proteome</keyword>
<name>A0A139WLN8_TRICA</name>
<reference evidence="1 2" key="2">
    <citation type="journal article" date="2010" name="Nucleic Acids Res.">
        <title>BeetleBase in 2010: revisions to provide comprehensive genomic information for Tribolium castaneum.</title>
        <authorList>
            <person name="Kim H.S."/>
            <person name="Murphy T."/>
            <person name="Xia J."/>
            <person name="Caragea D."/>
            <person name="Park Y."/>
            <person name="Beeman R.W."/>
            <person name="Lorenzen M.D."/>
            <person name="Butcher S."/>
            <person name="Manak J.R."/>
            <person name="Brown S.J."/>
        </authorList>
    </citation>
    <scope>NUCLEOTIDE SEQUENCE [LARGE SCALE GENOMIC DNA]</scope>
    <source>
        <strain evidence="1 2">Georgia GA2</strain>
    </source>
</reference>
<gene>
    <name evidence="1" type="primary">AUGUSTUS-3.0.2_31039</name>
    <name evidence="1" type="ORF">TcasGA2_TC031039</name>
</gene>